<gene>
    <name evidence="2" type="ORF">ACFQ1Q_09150</name>
</gene>
<keyword evidence="1" id="KW-1133">Transmembrane helix</keyword>
<keyword evidence="1" id="KW-0472">Membrane</keyword>
<protein>
    <submittedName>
        <fullName evidence="2">Uncharacterized protein</fullName>
    </submittedName>
</protein>
<evidence type="ECO:0000313" key="2">
    <source>
        <dbReference type="EMBL" id="MFD1063409.1"/>
    </source>
</evidence>
<keyword evidence="3" id="KW-1185">Reference proteome</keyword>
<keyword evidence="1" id="KW-0812">Transmembrane</keyword>
<reference evidence="3" key="1">
    <citation type="journal article" date="2019" name="Int. J. Syst. Evol. Microbiol.">
        <title>The Global Catalogue of Microorganisms (GCM) 10K type strain sequencing project: providing services to taxonomists for standard genome sequencing and annotation.</title>
        <authorList>
            <consortium name="The Broad Institute Genomics Platform"/>
            <consortium name="The Broad Institute Genome Sequencing Center for Infectious Disease"/>
            <person name="Wu L."/>
            <person name="Ma J."/>
        </authorList>
    </citation>
    <scope>NUCLEOTIDE SEQUENCE [LARGE SCALE GENOMIC DNA]</scope>
    <source>
        <strain evidence="3">CCUG 62215</strain>
    </source>
</reference>
<comment type="caution">
    <text evidence="2">The sequence shown here is derived from an EMBL/GenBank/DDBJ whole genome shotgun (WGS) entry which is preliminary data.</text>
</comment>
<feature type="transmembrane region" description="Helical" evidence="1">
    <location>
        <begin position="60"/>
        <end position="82"/>
    </location>
</feature>
<sequence>MSNDYNNPAFKKLLQKLQEESWQLELLISGFAIFGLFQAFEPLEILFTELKYDDQVIPAIIITVILISCVILTFNLLLHVILRGLWIGALGLRYVSGDIDYDYLNYSPKFTKYLKKKVGSFDRYIARLENYCSIIFAASFLLIFYVLAFAFTAFTIFLIANYIIGNDSYGNWGKIIGIPLILFIVLGMLLTFIDFITQGWLKKKQWISRIYFPVYWVFSFITLAFLYRPIVYNFLDNKFGKRISLILIPLYITLLIATSFNYKNSNYFHKNLNSNEIIANSSNYENLLIEKDDFASDITISSKVISNNYINVFMLFEEDIENHVFDFNPNLKPKTDVRGFSSDIIYSTHNKSRTYDSLRKAYIKTVNDIYSIKIDSIDYDTNFVVSFNTKKQKGLETYLGIKELSEGKHLLRVIRKYIIKNDTTAYEIKKIPFWYYPD</sequence>
<dbReference type="RefSeq" id="WP_386130279.1">
    <property type="nucleotide sequence ID" value="NZ_JBHTJL010000011.1"/>
</dbReference>
<evidence type="ECO:0000313" key="3">
    <source>
        <dbReference type="Proteomes" id="UP001597013"/>
    </source>
</evidence>
<dbReference type="Proteomes" id="UP001597013">
    <property type="component" value="Unassembled WGS sequence"/>
</dbReference>
<feature type="transmembrane region" description="Helical" evidence="1">
    <location>
        <begin position="131"/>
        <end position="164"/>
    </location>
</feature>
<name>A0ABW3N6U6_9FLAO</name>
<dbReference type="EMBL" id="JBHTJL010000011">
    <property type="protein sequence ID" value="MFD1063409.1"/>
    <property type="molecule type" value="Genomic_DNA"/>
</dbReference>
<proteinExistence type="predicted"/>
<accession>A0ABW3N6U6</accession>
<feature type="transmembrane region" description="Helical" evidence="1">
    <location>
        <begin position="21"/>
        <end position="40"/>
    </location>
</feature>
<evidence type="ECO:0000256" key="1">
    <source>
        <dbReference type="SAM" id="Phobius"/>
    </source>
</evidence>
<organism evidence="2 3">
    <name type="scientific">Winogradskyella litorisediminis</name>
    <dbReference type="NCBI Taxonomy" id="1156618"/>
    <lineage>
        <taxon>Bacteria</taxon>
        <taxon>Pseudomonadati</taxon>
        <taxon>Bacteroidota</taxon>
        <taxon>Flavobacteriia</taxon>
        <taxon>Flavobacteriales</taxon>
        <taxon>Flavobacteriaceae</taxon>
        <taxon>Winogradskyella</taxon>
    </lineage>
</organism>
<feature type="transmembrane region" description="Helical" evidence="1">
    <location>
        <begin position="209"/>
        <end position="231"/>
    </location>
</feature>
<feature type="transmembrane region" description="Helical" evidence="1">
    <location>
        <begin position="243"/>
        <end position="262"/>
    </location>
</feature>
<feature type="transmembrane region" description="Helical" evidence="1">
    <location>
        <begin position="176"/>
        <end position="197"/>
    </location>
</feature>